<dbReference type="PANTHER" id="PTHR46566">
    <property type="entry name" value="1-PHOSPHOFRUCTOKINASE-RELATED"/>
    <property type="match status" value="1"/>
</dbReference>
<dbReference type="PROSITE" id="PS00583">
    <property type="entry name" value="PFKB_KINASES_1"/>
    <property type="match status" value="1"/>
</dbReference>
<evidence type="ECO:0000313" key="4">
    <source>
        <dbReference type="EMBL" id="KKC30539.1"/>
    </source>
</evidence>
<evidence type="ECO:0000259" key="3">
    <source>
        <dbReference type="Pfam" id="PF00294"/>
    </source>
</evidence>
<evidence type="ECO:0000313" key="5">
    <source>
        <dbReference type="Proteomes" id="UP000010146"/>
    </source>
</evidence>
<keyword evidence="1" id="KW-0808">Transferase</keyword>
<dbReference type="InterPro" id="IPR029056">
    <property type="entry name" value="Ribokinase-like"/>
</dbReference>
<dbReference type="SUPFAM" id="SSF53613">
    <property type="entry name" value="Ribokinase-like"/>
    <property type="match status" value="1"/>
</dbReference>
<reference evidence="5" key="3">
    <citation type="submission" date="2015-02" db="EMBL/GenBank/DDBJ databases">
        <title>Genome analysis of three genomes within the thermophilic hydrogenogenic bacterial species Caldanaerobacter subterraneus.</title>
        <authorList>
            <person name="Sant'Anna F.H."/>
            <person name="Lebedinsky A."/>
            <person name="Sokolova T."/>
            <person name="Robb F.T."/>
            <person name="Gonzalez J.M."/>
        </authorList>
    </citation>
    <scope>NUCLEOTIDE SEQUENCE [LARGE SCALE GENOMIC DNA]</scope>
    <source>
        <strain evidence="5">DSM 12653</strain>
    </source>
</reference>
<comment type="caution">
    <text evidence="4">The sequence shown here is derived from an EMBL/GenBank/DDBJ whole genome shotgun (WGS) entry which is preliminary data.</text>
</comment>
<accession>A0A0F5PRV5</accession>
<dbReference type="PANTHER" id="PTHR46566:SF2">
    <property type="entry name" value="ATP-DEPENDENT 6-PHOSPHOFRUCTOKINASE ISOZYME 2"/>
    <property type="match status" value="1"/>
</dbReference>
<dbReference type="GO" id="GO:0003872">
    <property type="term" value="F:6-phosphofructokinase activity"/>
    <property type="evidence" value="ECO:0007669"/>
    <property type="project" value="TreeGrafter"/>
</dbReference>
<organism evidence="4 5">
    <name type="scientific">Caldanaerobacter subterraneus subsp. pacificus DSM 12653</name>
    <dbReference type="NCBI Taxonomy" id="391606"/>
    <lineage>
        <taxon>Bacteria</taxon>
        <taxon>Bacillati</taxon>
        <taxon>Bacillota</taxon>
        <taxon>Clostridia</taxon>
        <taxon>Thermoanaerobacterales</taxon>
        <taxon>Thermoanaerobacteraceae</taxon>
        <taxon>Caldanaerobacter</taxon>
    </lineage>
</organism>
<dbReference type="Proteomes" id="UP000010146">
    <property type="component" value="Unassembled WGS sequence"/>
</dbReference>
<dbReference type="Pfam" id="PF00294">
    <property type="entry name" value="PfkB"/>
    <property type="match status" value="1"/>
</dbReference>
<evidence type="ECO:0000256" key="1">
    <source>
        <dbReference type="ARBA" id="ARBA00022679"/>
    </source>
</evidence>
<keyword evidence="2" id="KW-0418">Kinase</keyword>
<dbReference type="InterPro" id="IPR011611">
    <property type="entry name" value="PfkB_dom"/>
</dbReference>
<dbReference type="Gene3D" id="3.40.1190.20">
    <property type="match status" value="1"/>
</dbReference>
<evidence type="ECO:0000256" key="2">
    <source>
        <dbReference type="ARBA" id="ARBA00022777"/>
    </source>
</evidence>
<reference evidence="4 5" key="2">
    <citation type="journal article" date="2015" name="BMC Genomics">
        <title>Analysis of three genomes within the thermophilic bacterial species Caldanaerobacter subterraneus with a focus on carbon monoxide dehydrogenase evolution and hydrolase diversity.</title>
        <authorList>
            <person name="Sant'Anna F.H."/>
            <person name="Lebedinsky A.V."/>
            <person name="Sokolova T.G."/>
            <person name="Robb F.T."/>
            <person name="Gonzalez J.M."/>
        </authorList>
    </citation>
    <scope>NUCLEOTIDE SEQUENCE [LARGE SCALE GENOMIC DNA]</scope>
    <source>
        <strain evidence="4 5">DSM 12653</strain>
    </source>
</reference>
<reference evidence="4 5" key="1">
    <citation type="submission" date="2008-07" db="EMBL/GenBank/DDBJ databases">
        <authorList>
            <person name="Gonzalez J."/>
            <person name="Sokolova T."/>
            <person name="Ferriera S."/>
            <person name="Johnson J."/>
            <person name="Kravitz S."/>
            <person name="Beeson K."/>
            <person name="Sutton G."/>
            <person name="Rogers Y.-H."/>
            <person name="Friedman R."/>
            <person name="Frazier M."/>
            <person name="Venter J.C."/>
        </authorList>
    </citation>
    <scope>NUCLEOTIDE SEQUENCE [LARGE SCALE GENOMIC DNA]</scope>
    <source>
        <strain evidence="4 5">DSM 12653</strain>
    </source>
</reference>
<dbReference type="EMBL" id="ABXP02000030">
    <property type="protein sequence ID" value="KKC30539.1"/>
    <property type="molecule type" value="Genomic_DNA"/>
</dbReference>
<proteinExistence type="predicted"/>
<gene>
    <name evidence="4" type="ORF">CDSM653_00394</name>
</gene>
<dbReference type="AlphaFoldDB" id="A0A0F5PRV5"/>
<name>A0A0F5PRV5_9THEO</name>
<dbReference type="InterPro" id="IPR002173">
    <property type="entry name" value="Carboh/pur_kinase_PfkB_CS"/>
</dbReference>
<protein>
    <recommendedName>
        <fullName evidence="3">Carbohydrate kinase PfkB domain-containing protein</fullName>
    </recommendedName>
</protein>
<feature type="domain" description="Carbohydrate kinase PfkB" evidence="3">
    <location>
        <begin position="13"/>
        <end position="137"/>
    </location>
</feature>
<dbReference type="GO" id="GO:0005829">
    <property type="term" value="C:cytosol"/>
    <property type="evidence" value="ECO:0007669"/>
    <property type="project" value="TreeGrafter"/>
</dbReference>
<sequence length="138" mass="15534">MIFTLTLNPCLDRYLYIDELIPEDTIRVYRIEDYAAGKGINVSRVIKEIGGNSIAICPLGGNNGNQIQFLLDNERVLYSAIRIEKETRMNIIIQTLKGQYRMSLPGAPLTSLEYDLIIDMLKAITRKKDTLVVSGSLP</sequence>